<gene>
    <name evidence="1" type="primary">g12686</name>
    <name evidence="1" type="ORF">NpPPO83_00012686</name>
</gene>
<name>A0ACB5SBW6_9PEZI</name>
<organism evidence="1 2">
    <name type="scientific">Neofusicoccum parvum</name>
    <dbReference type="NCBI Taxonomy" id="310453"/>
    <lineage>
        <taxon>Eukaryota</taxon>
        <taxon>Fungi</taxon>
        <taxon>Dikarya</taxon>
        <taxon>Ascomycota</taxon>
        <taxon>Pezizomycotina</taxon>
        <taxon>Dothideomycetes</taxon>
        <taxon>Dothideomycetes incertae sedis</taxon>
        <taxon>Botryosphaeriales</taxon>
        <taxon>Botryosphaeriaceae</taxon>
        <taxon>Neofusicoccum</taxon>
    </lineage>
</organism>
<proteinExistence type="predicted"/>
<accession>A0ACB5SBW6</accession>
<dbReference type="EMBL" id="BSXG01000454">
    <property type="protein sequence ID" value="GME33051.1"/>
    <property type="molecule type" value="Genomic_DNA"/>
</dbReference>
<protein>
    <submittedName>
        <fullName evidence="1">Uncharacterized protein BGW36DRAFT_374845</fullName>
    </submittedName>
</protein>
<sequence>MHHYSTATYKTLIRDQTDLEIWRDAVPADAGTYEFLMDGILAFASLHVALENPEKRKRFTERALSYHNSGLQQFSDILPFMNPDNCDALFVFAVTTALLTLVGDHHRWLKSGKLRALFTKVRTASPETAEETRGDAIESVRQIIFAHAADMDGEERGFYESAVGTLDACSGLGLDGVNIGALVAFPILIDGRLISHLSENRYAALMMFLYYGTLMSQLEDRWWARMFGRQLVEDVNSLINTFHGQCRTCNSTKSHYY</sequence>
<keyword evidence="2" id="KW-1185">Reference proteome</keyword>
<evidence type="ECO:0000313" key="2">
    <source>
        <dbReference type="Proteomes" id="UP001165186"/>
    </source>
</evidence>
<reference evidence="1" key="1">
    <citation type="submission" date="2024-09" db="EMBL/GenBank/DDBJ databases">
        <title>Draft Genome Sequences of Neofusicoccum parvum.</title>
        <authorList>
            <person name="Ashida A."/>
            <person name="Camagna M."/>
            <person name="Tanaka A."/>
            <person name="Takemoto D."/>
        </authorList>
    </citation>
    <scope>NUCLEOTIDE SEQUENCE</scope>
    <source>
        <strain evidence="1">PPO83</strain>
    </source>
</reference>
<evidence type="ECO:0000313" key="1">
    <source>
        <dbReference type="EMBL" id="GME33051.1"/>
    </source>
</evidence>
<dbReference type="Proteomes" id="UP001165186">
    <property type="component" value="Unassembled WGS sequence"/>
</dbReference>
<comment type="caution">
    <text evidence="1">The sequence shown here is derived from an EMBL/GenBank/DDBJ whole genome shotgun (WGS) entry which is preliminary data.</text>
</comment>